<name>A0A1I2IWH3_9ACTN</name>
<dbReference type="GO" id="GO:0005524">
    <property type="term" value="F:ATP binding"/>
    <property type="evidence" value="ECO:0007669"/>
    <property type="project" value="UniProtKB-KW"/>
</dbReference>
<accession>A0A1I2IWH3</accession>
<evidence type="ECO:0000259" key="5">
    <source>
        <dbReference type="PROSITE" id="PS50893"/>
    </source>
</evidence>
<keyword evidence="7" id="KW-1185">Reference proteome</keyword>
<keyword evidence="4 6" id="KW-0067">ATP-binding</keyword>
<evidence type="ECO:0000256" key="4">
    <source>
        <dbReference type="ARBA" id="ARBA00022840"/>
    </source>
</evidence>
<dbReference type="InterPro" id="IPR027417">
    <property type="entry name" value="P-loop_NTPase"/>
</dbReference>
<dbReference type="SUPFAM" id="SSF52540">
    <property type="entry name" value="P-loop containing nucleoside triphosphate hydrolases"/>
    <property type="match status" value="1"/>
</dbReference>
<dbReference type="Gene3D" id="3.40.50.300">
    <property type="entry name" value="P-loop containing nucleotide triphosphate hydrolases"/>
    <property type="match status" value="1"/>
</dbReference>
<evidence type="ECO:0000256" key="3">
    <source>
        <dbReference type="ARBA" id="ARBA00022741"/>
    </source>
</evidence>
<dbReference type="GO" id="GO:0016887">
    <property type="term" value="F:ATP hydrolysis activity"/>
    <property type="evidence" value="ECO:0007669"/>
    <property type="project" value="InterPro"/>
</dbReference>
<dbReference type="AlphaFoldDB" id="A0A1I2IWH3"/>
<keyword evidence="3" id="KW-0547">Nucleotide-binding</keyword>
<comment type="similarity">
    <text evidence="1">Belongs to the ABC transporter superfamily.</text>
</comment>
<evidence type="ECO:0000313" key="7">
    <source>
        <dbReference type="Proteomes" id="UP000199323"/>
    </source>
</evidence>
<protein>
    <submittedName>
        <fullName evidence="6">ABC-2 type transport system ATP-binding protein</fullName>
    </submittedName>
</protein>
<dbReference type="Proteomes" id="UP000199323">
    <property type="component" value="Unassembled WGS sequence"/>
</dbReference>
<dbReference type="OrthoDB" id="9804819at2"/>
<evidence type="ECO:0000313" key="6">
    <source>
        <dbReference type="EMBL" id="SFF44861.1"/>
    </source>
</evidence>
<evidence type="ECO:0000256" key="1">
    <source>
        <dbReference type="ARBA" id="ARBA00005417"/>
    </source>
</evidence>
<gene>
    <name evidence="6" type="ORF">SAMN05216251_114155</name>
</gene>
<organism evidence="6 7">
    <name type="scientific">Actinacidiphila alni</name>
    <dbReference type="NCBI Taxonomy" id="380248"/>
    <lineage>
        <taxon>Bacteria</taxon>
        <taxon>Bacillati</taxon>
        <taxon>Actinomycetota</taxon>
        <taxon>Actinomycetes</taxon>
        <taxon>Kitasatosporales</taxon>
        <taxon>Streptomycetaceae</taxon>
        <taxon>Actinacidiphila</taxon>
    </lineage>
</organism>
<dbReference type="STRING" id="380248.SAMN05216251_114155"/>
<dbReference type="PANTHER" id="PTHR43335:SF4">
    <property type="entry name" value="ABC TRANSPORTER, ATP-BINDING PROTEIN"/>
    <property type="match status" value="1"/>
</dbReference>
<reference evidence="6 7" key="1">
    <citation type="submission" date="2016-10" db="EMBL/GenBank/DDBJ databases">
        <authorList>
            <person name="de Groot N.N."/>
        </authorList>
    </citation>
    <scope>NUCLEOTIDE SEQUENCE [LARGE SCALE GENOMIC DNA]</scope>
    <source>
        <strain evidence="6 7">CGMCC 4.3510</strain>
    </source>
</reference>
<dbReference type="RefSeq" id="WP_093715581.1">
    <property type="nucleotide sequence ID" value="NZ_FONG01000014.1"/>
</dbReference>
<sequence>MIKVSGLSKDYGRRPVVDHLDFTAPSGRITGFLGANGAGKSTTLHMIVGLIRPSSGTAHIDGMAYHELLVPPRAVGVLLDQPSVHPRMTAGQHLNVLAVRSGVPRHRVREVLETVGLADAGNKPVSRFSFGMHRRLGLACALLGDPGTLILDEPANGLDPQGIVWLRDLLAKLAEQGRTVLLSSHLLGEVQALAHRVVVLDRGRLVAEDDVPALLDRASARRPVRVASPAIQDLAGELRRLGATVAVTDGRHAVVNGLTAAQIGDAAAVAGIAVHELYAERPDLEAVFMTLTEGAEAPAGRTPPSSVGSL</sequence>
<feature type="domain" description="ABC transporter" evidence="5">
    <location>
        <begin position="2"/>
        <end position="227"/>
    </location>
</feature>
<dbReference type="PANTHER" id="PTHR43335">
    <property type="entry name" value="ABC TRANSPORTER, ATP-BINDING PROTEIN"/>
    <property type="match status" value="1"/>
</dbReference>
<evidence type="ECO:0000256" key="2">
    <source>
        <dbReference type="ARBA" id="ARBA00022448"/>
    </source>
</evidence>
<proteinExistence type="inferred from homology"/>
<dbReference type="InterPro" id="IPR003439">
    <property type="entry name" value="ABC_transporter-like_ATP-bd"/>
</dbReference>
<dbReference type="PROSITE" id="PS50893">
    <property type="entry name" value="ABC_TRANSPORTER_2"/>
    <property type="match status" value="1"/>
</dbReference>
<dbReference type="SMART" id="SM00382">
    <property type="entry name" value="AAA"/>
    <property type="match status" value="1"/>
</dbReference>
<dbReference type="InterPro" id="IPR003593">
    <property type="entry name" value="AAA+_ATPase"/>
</dbReference>
<keyword evidence="2" id="KW-0813">Transport</keyword>
<dbReference type="EMBL" id="FONG01000014">
    <property type="protein sequence ID" value="SFF44861.1"/>
    <property type="molecule type" value="Genomic_DNA"/>
</dbReference>
<dbReference type="Pfam" id="PF00005">
    <property type="entry name" value="ABC_tran"/>
    <property type="match status" value="1"/>
</dbReference>